<reference evidence="2 3" key="1">
    <citation type="journal article" date="2015" name="Genome Biol. Evol.">
        <title>Comparative Genomics of a Bacterivorous Green Alga Reveals Evolutionary Causalities and Consequences of Phago-Mixotrophic Mode of Nutrition.</title>
        <authorList>
            <person name="Burns J.A."/>
            <person name="Paasch A."/>
            <person name="Narechania A."/>
            <person name="Kim E."/>
        </authorList>
    </citation>
    <scope>NUCLEOTIDE SEQUENCE [LARGE SCALE GENOMIC DNA]</scope>
    <source>
        <strain evidence="2 3">PLY_AMNH</strain>
    </source>
</reference>
<evidence type="ECO:0000313" key="2">
    <source>
        <dbReference type="EMBL" id="KAK3249192.1"/>
    </source>
</evidence>
<keyword evidence="3" id="KW-1185">Reference proteome</keyword>
<dbReference type="EMBL" id="LGRX02027559">
    <property type="protein sequence ID" value="KAK3249192.1"/>
    <property type="molecule type" value="Genomic_DNA"/>
</dbReference>
<gene>
    <name evidence="2" type="ORF">CYMTET_41370</name>
</gene>
<evidence type="ECO:0000256" key="1">
    <source>
        <dbReference type="SAM" id="MobiDB-lite"/>
    </source>
</evidence>
<organism evidence="2 3">
    <name type="scientific">Cymbomonas tetramitiformis</name>
    <dbReference type="NCBI Taxonomy" id="36881"/>
    <lineage>
        <taxon>Eukaryota</taxon>
        <taxon>Viridiplantae</taxon>
        <taxon>Chlorophyta</taxon>
        <taxon>Pyramimonadophyceae</taxon>
        <taxon>Pyramimonadales</taxon>
        <taxon>Pyramimonadaceae</taxon>
        <taxon>Cymbomonas</taxon>
    </lineage>
</organism>
<dbReference type="InterPro" id="IPR011047">
    <property type="entry name" value="Quinoprotein_ADH-like_sf"/>
</dbReference>
<feature type="region of interest" description="Disordered" evidence="1">
    <location>
        <begin position="1"/>
        <end position="22"/>
    </location>
</feature>
<proteinExistence type="predicted"/>
<sequence>MEHTHLPNRPSPLATGTCRSAKRPRVEIDTDVEEEHHEVRHNNETYRVQHIRDEEGMEDDRMPVRPECLEAADEVIHWTTSGSVESKAQAEKSLFSLLPNGWMVLGSGFDELIFVDPTRKSIKAKFPSGRWLEAGPTKDFQFKASVLQVKALKDEKVMVVSASRIHHEEMDVNVFVAENATNKRWHLTGHYQLRPAGTFRPWEEDFMECFAPMAISEDMRPVAGVPEVEITIVEFETLDAVTYNVRGRELRRHTLFSGIELRDFGEERCIVNPNIIATPRGVDAAAPSCHSDTTTQEPRLLVAHRRPYEDDAGENEACVRCYDYFSGKLIWEYTLVPPMDSDVRETWDPLLSLDMSSRRVAMGMEYDIRLLSLDTGKCLKVVNHPFHGLSSLHWTVGATELLAVHNSKSISISSICMHDVSASVQERMMCVKRPDRTSMATLETLKLEKGCPKCDGRGTGWSTAYDTRRRWCQALNLGYDLGAHVQVMEQGIPFIDAYALGLLALNTTHVPMNPN</sequence>
<dbReference type="Proteomes" id="UP001190700">
    <property type="component" value="Unassembled WGS sequence"/>
</dbReference>
<dbReference type="AlphaFoldDB" id="A0AAE0C8E4"/>
<dbReference type="SUPFAM" id="SSF50998">
    <property type="entry name" value="Quinoprotein alcohol dehydrogenase-like"/>
    <property type="match status" value="1"/>
</dbReference>
<protein>
    <submittedName>
        <fullName evidence="2">Uncharacterized protein</fullName>
    </submittedName>
</protein>
<accession>A0AAE0C8E4</accession>
<evidence type="ECO:0000313" key="3">
    <source>
        <dbReference type="Proteomes" id="UP001190700"/>
    </source>
</evidence>
<comment type="caution">
    <text evidence="2">The sequence shown here is derived from an EMBL/GenBank/DDBJ whole genome shotgun (WGS) entry which is preliminary data.</text>
</comment>
<name>A0AAE0C8E4_9CHLO</name>